<dbReference type="PANTHER" id="PTHR18964">
    <property type="entry name" value="ROK (REPRESSOR, ORF, KINASE) FAMILY"/>
    <property type="match status" value="1"/>
</dbReference>
<sequence length="248" mass="27499">MEILGIDIGGSGMKGAIVDTKKGTIISDRFRVPTPESRKPKAMAEVIKEIQSHFSWEESIGVAFPTVVINGKAKFNSNLHESWKGVQIDDLFCDKCDKNTFNIINDADAAGLAEMRYGAGRHHSGTVLMVTIGTGLGSGLFYDGTLVPNFELGRLWYKNGDLIEHYAADSARKREELEFDVWGKRLNRFLKHIERVITPDFIILGGGVSKHIHKYRDQINIKTPYVVGEKQNNSGIIGAAAYAADHHK</sequence>
<dbReference type="Pfam" id="PF00480">
    <property type="entry name" value="ROK"/>
    <property type="match status" value="1"/>
</dbReference>
<dbReference type="EMBL" id="FOIR01000003">
    <property type="protein sequence ID" value="SEW37382.1"/>
    <property type="molecule type" value="Genomic_DNA"/>
</dbReference>
<evidence type="ECO:0000313" key="2">
    <source>
        <dbReference type="Proteomes" id="UP000199437"/>
    </source>
</evidence>
<reference evidence="2" key="1">
    <citation type="submission" date="2016-10" db="EMBL/GenBank/DDBJ databases">
        <authorList>
            <person name="Varghese N."/>
            <person name="Submissions S."/>
        </authorList>
    </citation>
    <scope>NUCLEOTIDE SEQUENCE [LARGE SCALE GENOMIC DNA]</scope>
    <source>
        <strain evidence="2">CGMCC 1.12402</strain>
    </source>
</reference>
<gene>
    <name evidence="1" type="ORF">SAMN05216290_3295</name>
</gene>
<dbReference type="AlphaFoldDB" id="A0A1I0R9C6"/>
<dbReference type="InterPro" id="IPR000600">
    <property type="entry name" value="ROK"/>
</dbReference>
<dbReference type="OrthoDB" id="9810372at2"/>
<keyword evidence="1" id="KW-0418">Kinase</keyword>
<dbReference type="Gene3D" id="3.30.420.40">
    <property type="match status" value="2"/>
</dbReference>
<dbReference type="SUPFAM" id="SSF53067">
    <property type="entry name" value="Actin-like ATPase domain"/>
    <property type="match status" value="1"/>
</dbReference>
<name>A0A1I0R9C6_9BACT</name>
<dbReference type="Proteomes" id="UP000199437">
    <property type="component" value="Unassembled WGS sequence"/>
</dbReference>
<keyword evidence="1" id="KW-0808">Transferase</keyword>
<accession>A0A1I0R9C6</accession>
<keyword evidence="2" id="KW-1185">Reference proteome</keyword>
<dbReference type="STRING" id="1267423.SAMN05216290_3295"/>
<dbReference type="RefSeq" id="WP_090259897.1">
    <property type="nucleotide sequence ID" value="NZ_FOIR01000003.1"/>
</dbReference>
<dbReference type="CDD" id="cd24058">
    <property type="entry name" value="ASKHA_NBD_ROK_PPGK"/>
    <property type="match status" value="1"/>
</dbReference>
<protein>
    <submittedName>
        <fullName evidence="1">Polyphosphate glucokinase</fullName>
    </submittedName>
</protein>
<dbReference type="PANTHER" id="PTHR18964:SF146">
    <property type="entry name" value="POLYPHOSPHATE GLUCOKINASE"/>
    <property type="match status" value="1"/>
</dbReference>
<organism evidence="1 2">
    <name type="scientific">Roseivirga pacifica</name>
    <dbReference type="NCBI Taxonomy" id="1267423"/>
    <lineage>
        <taxon>Bacteria</taxon>
        <taxon>Pseudomonadati</taxon>
        <taxon>Bacteroidota</taxon>
        <taxon>Cytophagia</taxon>
        <taxon>Cytophagales</taxon>
        <taxon>Roseivirgaceae</taxon>
        <taxon>Roseivirga</taxon>
    </lineage>
</organism>
<proteinExistence type="predicted"/>
<dbReference type="NCBIfam" id="NF045942">
    <property type="entry name" value="PolPhglucPhase"/>
    <property type="match status" value="1"/>
</dbReference>
<evidence type="ECO:0000313" key="1">
    <source>
        <dbReference type="EMBL" id="SEW37382.1"/>
    </source>
</evidence>
<dbReference type="InterPro" id="IPR043129">
    <property type="entry name" value="ATPase_NBD"/>
</dbReference>
<dbReference type="GO" id="GO:0016301">
    <property type="term" value="F:kinase activity"/>
    <property type="evidence" value="ECO:0007669"/>
    <property type="project" value="UniProtKB-KW"/>
</dbReference>
<dbReference type="GeneID" id="99987972"/>